<dbReference type="AlphaFoldDB" id="A0A4Y5MV30"/>
<sequence length="326" mass="37601">MFFIHLNILKNSKRSYSSLTNPLDNSLSNLNPWYFTGFSDGESNFTVRISQKNSTNIGWVVQPVFQICLHKKDFNLLEEIRTFLGVGEIYNHQKESCNYVVQSLKGIKVIVDHFKKYPLLTKKREDFELFAQIVTLIEKKEHLTLSGLHEIISLKASMNLGLPSYLKIAFPDITPAMRPKRSDEELLNSNIDPNWMVGFTAGEGCFSIRITEIKAVKVGYQVQLRFNITQHSKDKALIDSFVKFWGCGKVYSRSKENKVDFQIIKFNDLCDKVVPLFQRIPIQGEKSKDFSDFCKAIEIMKTKEHLTNKGLDKIRKLKMGMNKGRK</sequence>
<evidence type="ECO:0000313" key="2">
    <source>
        <dbReference type="EMBL" id="QCW06913.1"/>
    </source>
</evidence>
<feature type="domain" description="Homing endonuclease LAGLIDADG" evidence="1">
    <location>
        <begin position="196"/>
        <end position="296"/>
    </location>
</feature>
<dbReference type="GO" id="GO:0005739">
    <property type="term" value="C:mitochondrion"/>
    <property type="evidence" value="ECO:0007669"/>
    <property type="project" value="UniProtKB-ARBA"/>
</dbReference>
<protein>
    <recommendedName>
        <fullName evidence="1">Homing endonuclease LAGLIDADG domain-containing protein</fullName>
    </recommendedName>
</protein>
<geneLocation type="mitochondrion" evidence="2"/>
<dbReference type="InterPro" id="IPR004860">
    <property type="entry name" value="LAGLIDADG_dom"/>
</dbReference>
<feature type="domain" description="Homing endonuclease LAGLIDADG" evidence="1">
    <location>
        <begin position="36"/>
        <end position="134"/>
    </location>
</feature>
<gene>
    <name evidence="2" type="primary">orf326</name>
</gene>
<accession>A0A4Y5MV30</accession>
<name>A0A4Y5MV30_9PEZI</name>
<dbReference type="Pfam" id="PF00961">
    <property type="entry name" value="LAGLIDADG_1"/>
    <property type="match status" value="2"/>
</dbReference>
<dbReference type="GO" id="GO:0004519">
    <property type="term" value="F:endonuclease activity"/>
    <property type="evidence" value="ECO:0007669"/>
    <property type="project" value="InterPro"/>
</dbReference>
<dbReference type="InterPro" id="IPR027434">
    <property type="entry name" value="Homing_endonucl"/>
</dbReference>
<dbReference type="SUPFAM" id="SSF55608">
    <property type="entry name" value="Homing endonucleases"/>
    <property type="match status" value="2"/>
</dbReference>
<evidence type="ECO:0000259" key="1">
    <source>
        <dbReference type="Pfam" id="PF00961"/>
    </source>
</evidence>
<dbReference type="EMBL" id="MK820635">
    <property type="protein sequence ID" value="QCW06913.1"/>
    <property type="molecule type" value="Genomic_DNA"/>
</dbReference>
<proteinExistence type="predicted"/>
<dbReference type="Gene3D" id="3.10.28.10">
    <property type="entry name" value="Homing endonucleases"/>
    <property type="match status" value="2"/>
</dbReference>
<keyword evidence="2" id="KW-0496">Mitochondrion</keyword>
<organism evidence="2">
    <name type="scientific">Orbilia brochopaga</name>
    <dbReference type="NCBI Taxonomy" id="3140254"/>
    <lineage>
        <taxon>Eukaryota</taxon>
        <taxon>Fungi</taxon>
        <taxon>Dikarya</taxon>
        <taxon>Ascomycota</taxon>
        <taxon>Pezizomycotina</taxon>
        <taxon>Orbiliomycetes</taxon>
        <taxon>Orbiliales</taxon>
        <taxon>Orbiliaceae</taxon>
        <taxon>Orbilia</taxon>
    </lineage>
</organism>
<dbReference type="PANTHER" id="PTHR36181:SF4">
    <property type="entry name" value="LAGLIDADG ENDONUCLEASE"/>
    <property type="match status" value="1"/>
</dbReference>
<dbReference type="PANTHER" id="PTHR36181">
    <property type="entry name" value="INTRON-ENCODED ENDONUCLEASE AI3-RELATED"/>
    <property type="match status" value="1"/>
</dbReference>
<dbReference type="FunFam" id="3.10.28.10:FF:000010">
    <property type="entry name" value="LAGLIDADG homing endonuclease I-LtrII"/>
    <property type="match status" value="1"/>
</dbReference>
<dbReference type="InterPro" id="IPR051289">
    <property type="entry name" value="LAGLIDADG_Endonuclease"/>
</dbReference>
<reference evidence="2" key="1">
    <citation type="submission" date="2019-04" db="EMBL/GenBank/DDBJ databases">
        <authorList>
            <person name="Yu Z."/>
            <person name="Deng C."/>
        </authorList>
    </citation>
    <scope>NUCLEOTIDE SEQUENCE</scope>
</reference>